<reference evidence="2" key="1">
    <citation type="submission" date="2017-07" db="EMBL/GenBank/DDBJ databases">
        <title>Taro Niue Genome Assembly and Annotation.</title>
        <authorList>
            <person name="Atibalentja N."/>
            <person name="Keating K."/>
            <person name="Fields C.J."/>
        </authorList>
    </citation>
    <scope>NUCLEOTIDE SEQUENCE</scope>
    <source>
        <strain evidence="2">Niue_2</strain>
        <tissue evidence="2">Leaf</tissue>
    </source>
</reference>
<gene>
    <name evidence="2" type="ORF">Taro_035846</name>
</gene>
<keyword evidence="3" id="KW-1185">Reference proteome</keyword>
<comment type="caution">
    <text evidence="2">The sequence shown here is derived from an EMBL/GenBank/DDBJ whole genome shotgun (WGS) entry which is preliminary data.</text>
</comment>
<dbReference type="PROSITE" id="PS51257">
    <property type="entry name" value="PROKAR_LIPOPROTEIN"/>
    <property type="match status" value="1"/>
</dbReference>
<keyword evidence="1" id="KW-1133">Transmembrane helix</keyword>
<organism evidence="2 3">
    <name type="scientific">Colocasia esculenta</name>
    <name type="common">Wild taro</name>
    <name type="synonym">Arum esculentum</name>
    <dbReference type="NCBI Taxonomy" id="4460"/>
    <lineage>
        <taxon>Eukaryota</taxon>
        <taxon>Viridiplantae</taxon>
        <taxon>Streptophyta</taxon>
        <taxon>Embryophyta</taxon>
        <taxon>Tracheophyta</taxon>
        <taxon>Spermatophyta</taxon>
        <taxon>Magnoliopsida</taxon>
        <taxon>Liliopsida</taxon>
        <taxon>Araceae</taxon>
        <taxon>Aroideae</taxon>
        <taxon>Colocasieae</taxon>
        <taxon>Colocasia</taxon>
    </lineage>
</organism>
<dbReference type="AlphaFoldDB" id="A0A843W503"/>
<proteinExistence type="predicted"/>
<feature type="transmembrane region" description="Helical" evidence="1">
    <location>
        <begin position="44"/>
        <end position="69"/>
    </location>
</feature>
<evidence type="ECO:0000313" key="2">
    <source>
        <dbReference type="EMBL" id="MQM03066.1"/>
    </source>
</evidence>
<keyword evidence="1" id="KW-0812">Transmembrane</keyword>
<protein>
    <submittedName>
        <fullName evidence="2">Uncharacterized protein</fullName>
    </submittedName>
</protein>
<accession>A0A843W503</accession>
<dbReference type="EMBL" id="NMUH01002970">
    <property type="protein sequence ID" value="MQM03066.1"/>
    <property type="molecule type" value="Genomic_DNA"/>
</dbReference>
<evidence type="ECO:0000313" key="3">
    <source>
        <dbReference type="Proteomes" id="UP000652761"/>
    </source>
</evidence>
<evidence type="ECO:0000256" key="1">
    <source>
        <dbReference type="SAM" id="Phobius"/>
    </source>
</evidence>
<keyword evidence="1" id="KW-0472">Membrane</keyword>
<name>A0A843W503_COLES</name>
<sequence length="74" mass="8248">MGLQCVRLQSRFDPFEVCRGVGTVVTAVVACVALWQTSTTSSCVVVVLCELVLPRGVPQVIIWFIIVYFECRVR</sequence>
<feature type="transmembrane region" description="Helical" evidence="1">
    <location>
        <begin position="20"/>
        <end position="38"/>
    </location>
</feature>
<dbReference type="Proteomes" id="UP000652761">
    <property type="component" value="Unassembled WGS sequence"/>
</dbReference>